<dbReference type="EMBL" id="MU001503">
    <property type="protein sequence ID" value="KAF2443159.1"/>
    <property type="molecule type" value="Genomic_DNA"/>
</dbReference>
<feature type="region of interest" description="Disordered" evidence="1">
    <location>
        <begin position="1"/>
        <end position="76"/>
    </location>
</feature>
<sequence>MASARNCRRRAGDALSSYTVPIHRPHTKHLQKRMRTNDVHPPSKFPVATSPSPTLSQQPTAHLTHDFHTTQSPSSPLHLTGTYSHTPTQPPFARKTITTTFHPYTVLHLQKTTTISTSKDEAWDTTASISHRKEKTLISTTPAQQEVPVQFQSRSEQKRLEYHSNYLALEGLGVCNASIQFNSIQFNSIQFSPCTQAGLHGTLLSPIFPILLGPKSKKSKMEITVCKTAAQNSSRQGRVG</sequence>
<feature type="compositionally biased region" description="Polar residues" evidence="1">
    <location>
        <begin position="49"/>
        <end position="61"/>
    </location>
</feature>
<dbReference type="Proteomes" id="UP000799764">
    <property type="component" value="Unassembled WGS sequence"/>
</dbReference>
<reference evidence="2" key="1">
    <citation type="journal article" date="2020" name="Stud. Mycol.">
        <title>101 Dothideomycetes genomes: a test case for predicting lifestyles and emergence of pathogens.</title>
        <authorList>
            <person name="Haridas S."/>
            <person name="Albert R."/>
            <person name="Binder M."/>
            <person name="Bloem J."/>
            <person name="Labutti K."/>
            <person name="Salamov A."/>
            <person name="Andreopoulos B."/>
            <person name="Baker S."/>
            <person name="Barry K."/>
            <person name="Bills G."/>
            <person name="Bluhm B."/>
            <person name="Cannon C."/>
            <person name="Castanera R."/>
            <person name="Culley D."/>
            <person name="Daum C."/>
            <person name="Ezra D."/>
            <person name="Gonzalez J."/>
            <person name="Henrissat B."/>
            <person name="Kuo A."/>
            <person name="Liang C."/>
            <person name="Lipzen A."/>
            <person name="Lutzoni F."/>
            <person name="Magnuson J."/>
            <person name="Mondo S."/>
            <person name="Nolan M."/>
            <person name="Ohm R."/>
            <person name="Pangilinan J."/>
            <person name="Park H.-J."/>
            <person name="Ramirez L."/>
            <person name="Alfaro M."/>
            <person name="Sun H."/>
            <person name="Tritt A."/>
            <person name="Yoshinaga Y."/>
            <person name="Zwiers L.-H."/>
            <person name="Turgeon B."/>
            <person name="Goodwin S."/>
            <person name="Spatafora J."/>
            <person name="Crous P."/>
            <person name="Grigoriev I."/>
        </authorList>
    </citation>
    <scope>NUCLEOTIDE SEQUENCE</scope>
    <source>
        <strain evidence="2">CBS 690.94</strain>
    </source>
</reference>
<evidence type="ECO:0000256" key="1">
    <source>
        <dbReference type="SAM" id="MobiDB-lite"/>
    </source>
</evidence>
<comment type="caution">
    <text evidence="2">The sequence shown here is derived from an EMBL/GenBank/DDBJ whole genome shotgun (WGS) entry which is preliminary data.</text>
</comment>
<proteinExistence type="predicted"/>
<gene>
    <name evidence="2" type="ORF">P171DRAFT_56590</name>
</gene>
<organism evidence="2 3">
    <name type="scientific">Karstenula rhodostoma CBS 690.94</name>
    <dbReference type="NCBI Taxonomy" id="1392251"/>
    <lineage>
        <taxon>Eukaryota</taxon>
        <taxon>Fungi</taxon>
        <taxon>Dikarya</taxon>
        <taxon>Ascomycota</taxon>
        <taxon>Pezizomycotina</taxon>
        <taxon>Dothideomycetes</taxon>
        <taxon>Pleosporomycetidae</taxon>
        <taxon>Pleosporales</taxon>
        <taxon>Massarineae</taxon>
        <taxon>Didymosphaeriaceae</taxon>
        <taxon>Karstenula</taxon>
    </lineage>
</organism>
<feature type="compositionally biased region" description="Basic residues" evidence="1">
    <location>
        <begin position="23"/>
        <end position="34"/>
    </location>
</feature>
<evidence type="ECO:0000313" key="3">
    <source>
        <dbReference type="Proteomes" id="UP000799764"/>
    </source>
</evidence>
<name>A0A9P4PHN5_9PLEO</name>
<protein>
    <submittedName>
        <fullName evidence="2">Uncharacterized protein</fullName>
    </submittedName>
</protein>
<accession>A0A9P4PHN5</accession>
<keyword evidence="3" id="KW-1185">Reference proteome</keyword>
<dbReference type="AlphaFoldDB" id="A0A9P4PHN5"/>
<evidence type="ECO:0000313" key="2">
    <source>
        <dbReference type="EMBL" id="KAF2443159.1"/>
    </source>
</evidence>